<dbReference type="GO" id="GO:0015279">
    <property type="term" value="F:store-operated calcium channel activity"/>
    <property type="evidence" value="ECO:0007669"/>
    <property type="project" value="TreeGrafter"/>
</dbReference>
<evidence type="ECO:0000256" key="4">
    <source>
        <dbReference type="SAM" id="SignalP"/>
    </source>
</evidence>
<feature type="signal peptide" evidence="4">
    <location>
        <begin position="1"/>
        <end position="27"/>
    </location>
</feature>
<name>A0A4W5NPK0_9TELE</name>
<keyword evidence="1" id="KW-0813">Transport</keyword>
<reference evidence="6" key="1">
    <citation type="submission" date="2018-06" db="EMBL/GenBank/DDBJ databases">
        <title>Genome assembly of Danube salmon.</title>
        <authorList>
            <person name="Macqueen D.J."/>
            <person name="Gundappa M.K."/>
        </authorList>
    </citation>
    <scope>NUCLEOTIDE SEQUENCE [LARGE SCALE GENOMIC DNA]</scope>
</reference>
<sequence>MRSPFMKFVAHASSFSIFLCLLILNAADRFAGTTLLPNMTTHLPMRPQQNQQQGMIWAEVKEIWSQGAGEYLLEPWNFLDFGMLAIFLASFSSRLSAYNHAHSAQLYVHTHYTHLSTLENVTLPPHVHYYTLARLSWLPSDPQLVSEGLYAVAVVLSFSRIAYILPANESFGPLQISLGRTVKGTHTHLTNCCLCSQVPRDTSQYLTSIHV</sequence>
<evidence type="ECO:0000256" key="2">
    <source>
        <dbReference type="ARBA" id="ARBA00023065"/>
    </source>
</evidence>
<organism evidence="5 6">
    <name type="scientific">Hucho hucho</name>
    <name type="common">huchen</name>
    <dbReference type="NCBI Taxonomy" id="62062"/>
    <lineage>
        <taxon>Eukaryota</taxon>
        <taxon>Metazoa</taxon>
        <taxon>Chordata</taxon>
        <taxon>Craniata</taxon>
        <taxon>Vertebrata</taxon>
        <taxon>Euteleostomi</taxon>
        <taxon>Actinopterygii</taxon>
        <taxon>Neopterygii</taxon>
        <taxon>Teleostei</taxon>
        <taxon>Protacanthopterygii</taxon>
        <taxon>Salmoniformes</taxon>
        <taxon>Salmonidae</taxon>
        <taxon>Salmoninae</taxon>
        <taxon>Hucho</taxon>
    </lineage>
</organism>
<reference evidence="5" key="3">
    <citation type="submission" date="2025-09" db="UniProtKB">
        <authorList>
            <consortium name="Ensembl"/>
        </authorList>
    </citation>
    <scope>IDENTIFICATION</scope>
</reference>
<keyword evidence="3" id="KW-0407">Ion channel</keyword>
<dbReference type="InterPro" id="IPR002153">
    <property type="entry name" value="TRPC_channel"/>
</dbReference>
<dbReference type="GO" id="GO:0007338">
    <property type="term" value="P:single fertilization"/>
    <property type="evidence" value="ECO:0007669"/>
    <property type="project" value="TreeGrafter"/>
</dbReference>
<protein>
    <submittedName>
        <fullName evidence="5">Uncharacterized protein</fullName>
    </submittedName>
</protein>
<keyword evidence="2" id="KW-0406">Ion transport</keyword>
<feature type="chain" id="PRO_5021188220" evidence="4">
    <location>
        <begin position="28"/>
        <end position="211"/>
    </location>
</feature>
<dbReference type="GO" id="GO:0051480">
    <property type="term" value="P:regulation of cytosolic calcium ion concentration"/>
    <property type="evidence" value="ECO:0007669"/>
    <property type="project" value="TreeGrafter"/>
</dbReference>
<evidence type="ECO:0000313" key="6">
    <source>
        <dbReference type="Proteomes" id="UP000314982"/>
    </source>
</evidence>
<dbReference type="GO" id="GO:0034703">
    <property type="term" value="C:cation channel complex"/>
    <property type="evidence" value="ECO:0007669"/>
    <property type="project" value="TreeGrafter"/>
</dbReference>
<keyword evidence="6" id="KW-1185">Reference proteome</keyword>
<dbReference type="GO" id="GO:0005886">
    <property type="term" value="C:plasma membrane"/>
    <property type="evidence" value="ECO:0007669"/>
    <property type="project" value="TreeGrafter"/>
</dbReference>
<accession>A0A4W5NPK0</accession>
<dbReference type="GeneTree" id="ENSGT01060000248588"/>
<dbReference type="Proteomes" id="UP000314982">
    <property type="component" value="Unassembled WGS sequence"/>
</dbReference>
<dbReference type="PANTHER" id="PTHR10117:SF7">
    <property type="entry name" value="SHORT TRANSIENT RECEPTOR POTENTIAL CHANNEL 6"/>
    <property type="match status" value="1"/>
</dbReference>
<evidence type="ECO:0000256" key="3">
    <source>
        <dbReference type="ARBA" id="ARBA00023303"/>
    </source>
</evidence>
<evidence type="ECO:0000313" key="5">
    <source>
        <dbReference type="Ensembl" id="ENSHHUP00000051823.1"/>
    </source>
</evidence>
<dbReference type="GO" id="GO:0070679">
    <property type="term" value="F:inositol 1,4,5 trisphosphate binding"/>
    <property type="evidence" value="ECO:0007669"/>
    <property type="project" value="TreeGrafter"/>
</dbReference>
<proteinExistence type="predicted"/>
<reference evidence="5" key="2">
    <citation type="submission" date="2025-08" db="UniProtKB">
        <authorList>
            <consortium name="Ensembl"/>
        </authorList>
    </citation>
    <scope>IDENTIFICATION</scope>
</reference>
<dbReference type="PANTHER" id="PTHR10117">
    <property type="entry name" value="TRANSIENT RECEPTOR POTENTIAL CHANNEL"/>
    <property type="match status" value="1"/>
</dbReference>
<dbReference type="AlphaFoldDB" id="A0A4W5NPK0"/>
<keyword evidence="4" id="KW-0732">Signal</keyword>
<evidence type="ECO:0000256" key="1">
    <source>
        <dbReference type="ARBA" id="ARBA00022448"/>
    </source>
</evidence>
<dbReference type="Ensembl" id="ENSHHUT00000053649.1">
    <property type="protein sequence ID" value="ENSHHUP00000051823.1"/>
    <property type="gene ID" value="ENSHHUG00000031181.1"/>
</dbReference>